<dbReference type="PANTHER" id="PTHR12652">
    <property type="entry name" value="PEROXISOMAL BIOGENESIS FACTOR 11"/>
    <property type="match status" value="1"/>
</dbReference>
<keyword evidence="2" id="KW-0472">Membrane</keyword>
<protein>
    <submittedName>
        <fullName evidence="5">Peroxisomal biogenesis factor 11</fullName>
    </submittedName>
</protein>
<name>A0A074RSP7_9AGAM</name>
<dbReference type="Pfam" id="PF05648">
    <property type="entry name" value="PEX11"/>
    <property type="match status" value="1"/>
</dbReference>
<dbReference type="GO" id="GO:0016559">
    <property type="term" value="P:peroxisome fission"/>
    <property type="evidence" value="ECO:0007669"/>
    <property type="project" value="InterPro"/>
</dbReference>
<reference evidence="5 6" key="1">
    <citation type="submission" date="2013-12" db="EMBL/GenBank/DDBJ databases">
        <authorList>
            <person name="Cubeta M."/>
            <person name="Pakala S."/>
            <person name="Fedorova N."/>
            <person name="Thomas E."/>
            <person name="Dean R."/>
            <person name="Jabaji S."/>
            <person name="Neate S."/>
            <person name="Toda T."/>
            <person name="Tavantzis S."/>
            <person name="Vilgalys R."/>
            <person name="Bharathan N."/>
            <person name="Pakala S."/>
            <person name="Losada L.S."/>
            <person name="Zafar N."/>
            <person name="Nierman W."/>
        </authorList>
    </citation>
    <scope>NUCLEOTIDE SEQUENCE [LARGE SCALE GENOMIC DNA]</scope>
    <source>
        <strain evidence="5 6">123E</strain>
    </source>
</reference>
<accession>A0A074RSP7</accession>
<sequence length="251" mass="27668">MAAVASQVVLHPLVSQTIKLLGTTLGRDKIYRTAQYFARFLAWILLARGYKLEASRWNSLKNALASGRKLMRLMKPVEHLQAALRASQLSTLRAYPIEQYTTIARQISYAGYLSLDAIVWLNSIRFLNLAPASSTKANKASQRFWLSGILFSIVHGLVRVARLANEAKRLRSVSEKGVGADADRSSKAMALDIDHYSTRYQLIQDSLDFFLPASNLGLVGVNDGVAGIVGIITSLMALQLQWKSVGKSMGK</sequence>
<dbReference type="PANTHER" id="PTHR12652:SF50">
    <property type="entry name" value="PEROXIN 11"/>
    <property type="match status" value="1"/>
</dbReference>
<evidence type="ECO:0000313" key="6">
    <source>
        <dbReference type="Proteomes" id="UP000027456"/>
    </source>
</evidence>
<keyword evidence="1" id="KW-0962">Peroxisome biogenesis</keyword>
<proteinExistence type="predicted"/>
<dbReference type="HOGENOM" id="CLU_049216_0_0_1"/>
<evidence type="ECO:0000256" key="3">
    <source>
        <dbReference type="ARBA" id="ARBA00023140"/>
    </source>
</evidence>
<dbReference type="GO" id="GO:0005778">
    <property type="term" value="C:peroxisomal membrane"/>
    <property type="evidence" value="ECO:0007669"/>
    <property type="project" value="UniProtKB-SubCell"/>
</dbReference>
<keyword evidence="3" id="KW-0576">Peroxisome</keyword>
<evidence type="ECO:0000256" key="2">
    <source>
        <dbReference type="ARBA" id="ARBA00023136"/>
    </source>
</evidence>
<comment type="caution">
    <text evidence="5">The sequence shown here is derived from an EMBL/GenBank/DDBJ whole genome shotgun (WGS) entry which is preliminary data.</text>
</comment>
<dbReference type="EMBL" id="AZST01000310">
    <property type="protein sequence ID" value="KEP49889.1"/>
    <property type="molecule type" value="Genomic_DNA"/>
</dbReference>
<dbReference type="STRING" id="1423351.A0A074RSP7"/>
<keyword evidence="6" id="KW-1185">Reference proteome</keyword>
<evidence type="ECO:0000256" key="4">
    <source>
        <dbReference type="ARBA" id="ARBA00046271"/>
    </source>
</evidence>
<organism evidence="5 6">
    <name type="scientific">Rhizoctonia solani 123E</name>
    <dbReference type="NCBI Taxonomy" id="1423351"/>
    <lineage>
        <taxon>Eukaryota</taxon>
        <taxon>Fungi</taxon>
        <taxon>Dikarya</taxon>
        <taxon>Basidiomycota</taxon>
        <taxon>Agaricomycotina</taxon>
        <taxon>Agaricomycetes</taxon>
        <taxon>Cantharellales</taxon>
        <taxon>Ceratobasidiaceae</taxon>
        <taxon>Rhizoctonia</taxon>
    </lineage>
</organism>
<dbReference type="Proteomes" id="UP000027456">
    <property type="component" value="Unassembled WGS sequence"/>
</dbReference>
<evidence type="ECO:0000256" key="1">
    <source>
        <dbReference type="ARBA" id="ARBA00022593"/>
    </source>
</evidence>
<comment type="subcellular location">
    <subcellularLocation>
        <location evidence="4">Peroxisome membrane</location>
    </subcellularLocation>
</comment>
<dbReference type="AlphaFoldDB" id="A0A074RSP7"/>
<dbReference type="OrthoDB" id="411017at2759"/>
<gene>
    <name evidence="5" type="ORF">V565_090920</name>
</gene>
<dbReference type="InterPro" id="IPR008733">
    <property type="entry name" value="PEX11"/>
</dbReference>
<evidence type="ECO:0000313" key="5">
    <source>
        <dbReference type="EMBL" id="KEP49889.1"/>
    </source>
</evidence>